<name>A0A6N2KIC5_SALVM</name>
<dbReference type="AlphaFoldDB" id="A0A6N2KIC5"/>
<reference evidence="2" key="1">
    <citation type="submission" date="2019-03" db="EMBL/GenBank/DDBJ databases">
        <authorList>
            <person name="Mank J."/>
            <person name="Almeida P."/>
        </authorList>
    </citation>
    <scope>NUCLEOTIDE SEQUENCE</scope>
    <source>
        <strain evidence="2">78183</strain>
    </source>
</reference>
<proteinExistence type="predicted"/>
<sequence>MAAHFQATEDKLASSSASHKENQEDETKLSILSQSRMLMISSSVALSSDQTSHKLLASMELSGPEFEAFGLAARFCSTWTWRKKTERKRKRKTGSSKRLEISIWLIKYVEYRMMGTV</sequence>
<feature type="compositionally biased region" description="Basic and acidic residues" evidence="1">
    <location>
        <begin position="7"/>
        <end position="27"/>
    </location>
</feature>
<accession>A0A6N2KIC5</accession>
<feature type="region of interest" description="Disordered" evidence="1">
    <location>
        <begin position="1"/>
        <end position="27"/>
    </location>
</feature>
<evidence type="ECO:0000256" key="1">
    <source>
        <dbReference type="SAM" id="MobiDB-lite"/>
    </source>
</evidence>
<gene>
    <name evidence="2" type="ORF">SVIM_LOCUS83084</name>
</gene>
<dbReference type="EMBL" id="CAADRP010000369">
    <property type="protein sequence ID" value="VFU27504.1"/>
    <property type="molecule type" value="Genomic_DNA"/>
</dbReference>
<evidence type="ECO:0000313" key="2">
    <source>
        <dbReference type="EMBL" id="VFU27504.1"/>
    </source>
</evidence>
<protein>
    <submittedName>
        <fullName evidence="2">Uncharacterized protein</fullName>
    </submittedName>
</protein>
<organism evidence="2">
    <name type="scientific">Salix viminalis</name>
    <name type="common">Common osier</name>
    <name type="synonym">Basket willow</name>
    <dbReference type="NCBI Taxonomy" id="40686"/>
    <lineage>
        <taxon>Eukaryota</taxon>
        <taxon>Viridiplantae</taxon>
        <taxon>Streptophyta</taxon>
        <taxon>Embryophyta</taxon>
        <taxon>Tracheophyta</taxon>
        <taxon>Spermatophyta</taxon>
        <taxon>Magnoliopsida</taxon>
        <taxon>eudicotyledons</taxon>
        <taxon>Gunneridae</taxon>
        <taxon>Pentapetalae</taxon>
        <taxon>rosids</taxon>
        <taxon>fabids</taxon>
        <taxon>Malpighiales</taxon>
        <taxon>Salicaceae</taxon>
        <taxon>Saliceae</taxon>
        <taxon>Salix</taxon>
    </lineage>
</organism>